<comment type="caution">
    <text evidence="4">The sequence shown here is derived from an EMBL/GenBank/DDBJ whole genome shotgun (WGS) entry which is preliminary data.</text>
</comment>
<dbReference type="EMBL" id="BAABJM010000009">
    <property type="protein sequence ID" value="GAA5068817.1"/>
    <property type="molecule type" value="Genomic_DNA"/>
</dbReference>
<dbReference type="PRINTS" id="PR00080">
    <property type="entry name" value="SDRFAMILY"/>
</dbReference>
<name>A0ABP9L0A6_9NOCA</name>
<sequence length="300" mass="32133">MLGLENLLPQGFRPKRTHNARAVVTGAGSGIGRAFALEIARRGGQVVCADIDEARADDTVALIERDHPGAAHAFRCDVSQRADVETLAHFADSLFDRPLTLVINNAGVGIGGKPVGRIGFDDWEWALGINLWGVVHGCEVFTPRLRAAGYGGVINVASAAGFAAAPSMAVYNVSKAGVLSLSETMAAELSGSGVAVTVLCPTFVRTNVGKDGRITDGSARLVENLMRWTGFTPDRVARDALDAHDRGKLYVLPQLDANVVWQLKRHFPAQYTYVLGLLDRLLPQDDSTDDRTTVTERTGV</sequence>
<dbReference type="PANTHER" id="PTHR44196">
    <property type="entry name" value="DEHYDROGENASE/REDUCTASE SDR FAMILY MEMBER 7B"/>
    <property type="match status" value="1"/>
</dbReference>
<dbReference type="Proteomes" id="UP001500603">
    <property type="component" value="Unassembled WGS sequence"/>
</dbReference>
<reference evidence="5" key="1">
    <citation type="journal article" date="2019" name="Int. J. Syst. Evol. Microbiol.">
        <title>The Global Catalogue of Microorganisms (GCM) 10K type strain sequencing project: providing services to taxonomists for standard genome sequencing and annotation.</title>
        <authorList>
            <consortium name="The Broad Institute Genomics Platform"/>
            <consortium name="The Broad Institute Genome Sequencing Center for Infectious Disease"/>
            <person name="Wu L."/>
            <person name="Ma J."/>
        </authorList>
    </citation>
    <scope>NUCLEOTIDE SEQUENCE [LARGE SCALE GENOMIC DNA]</scope>
    <source>
        <strain evidence="5">JCM 18298</strain>
    </source>
</reference>
<evidence type="ECO:0000256" key="3">
    <source>
        <dbReference type="RuleBase" id="RU000363"/>
    </source>
</evidence>
<evidence type="ECO:0000313" key="4">
    <source>
        <dbReference type="EMBL" id="GAA5068817.1"/>
    </source>
</evidence>
<keyword evidence="2" id="KW-0560">Oxidoreductase</keyword>
<dbReference type="InterPro" id="IPR002347">
    <property type="entry name" value="SDR_fam"/>
</dbReference>
<organism evidence="4 5">
    <name type="scientific">Nocardia callitridis</name>
    <dbReference type="NCBI Taxonomy" id="648753"/>
    <lineage>
        <taxon>Bacteria</taxon>
        <taxon>Bacillati</taxon>
        <taxon>Actinomycetota</taxon>
        <taxon>Actinomycetes</taxon>
        <taxon>Mycobacteriales</taxon>
        <taxon>Nocardiaceae</taxon>
        <taxon>Nocardia</taxon>
    </lineage>
</organism>
<dbReference type="PANTHER" id="PTHR44196:SF1">
    <property type="entry name" value="DEHYDROGENASE_REDUCTASE SDR FAMILY MEMBER 7B"/>
    <property type="match status" value="1"/>
</dbReference>
<dbReference type="Gene3D" id="3.40.50.720">
    <property type="entry name" value="NAD(P)-binding Rossmann-like Domain"/>
    <property type="match status" value="1"/>
</dbReference>
<gene>
    <name evidence="4" type="ORF">GCM10023318_59530</name>
</gene>
<evidence type="ECO:0000256" key="2">
    <source>
        <dbReference type="ARBA" id="ARBA00023002"/>
    </source>
</evidence>
<keyword evidence="5" id="KW-1185">Reference proteome</keyword>
<protein>
    <submittedName>
        <fullName evidence="4">SDR family NAD(P)-dependent oxidoreductase</fullName>
    </submittedName>
</protein>
<evidence type="ECO:0000313" key="5">
    <source>
        <dbReference type="Proteomes" id="UP001500603"/>
    </source>
</evidence>
<dbReference type="RefSeq" id="WP_345499693.1">
    <property type="nucleotide sequence ID" value="NZ_BAABJM010000009.1"/>
</dbReference>
<dbReference type="Pfam" id="PF00106">
    <property type="entry name" value="adh_short"/>
    <property type="match status" value="1"/>
</dbReference>
<dbReference type="PROSITE" id="PS00061">
    <property type="entry name" value="ADH_SHORT"/>
    <property type="match status" value="1"/>
</dbReference>
<proteinExistence type="inferred from homology"/>
<dbReference type="InterPro" id="IPR036291">
    <property type="entry name" value="NAD(P)-bd_dom_sf"/>
</dbReference>
<comment type="similarity">
    <text evidence="1 3">Belongs to the short-chain dehydrogenases/reductases (SDR) family.</text>
</comment>
<dbReference type="PRINTS" id="PR00081">
    <property type="entry name" value="GDHRDH"/>
</dbReference>
<accession>A0ABP9L0A6</accession>
<dbReference type="CDD" id="cd05233">
    <property type="entry name" value="SDR_c"/>
    <property type="match status" value="1"/>
</dbReference>
<dbReference type="SUPFAM" id="SSF51735">
    <property type="entry name" value="NAD(P)-binding Rossmann-fold domains"/>
    <property type="match status" value="1"/>
</dbReference>
<dbReference type="InterPro" id="IPR020904">
    <property type="entry name" value="Sc_DH/Rdtase_CS"/>
</dbReference>
<evidence type="ECO:0000256" key="1">
    <source>
        <dbReference type="ARBA" id="ARBA00006484"/>
    </source>
</evidence>